<dbReference type="AlphaFoldDB" id="A0A7R7I155"/>
<evidence type="ECO:0000313" key="1">
    <source>
        <dbReference type="EMBL" id="BCJ39214.1"/>
    </source>
</evidence>
<protein>
    <submittedName>
        <fullName evidence="1">Uncharacterized protein</fullName>
    </submittedName>
</protein>
<evidence type="ECO:0000313" key="2">
    <source>
        <dbReference type="Proteomes" id="UP000611640"/>
    </source>
</evidence>
<reference evidence="1 2" key="1">
    <citation type="submission" date="2020-08" db="EMBL/GenBank/DDBJ databases">
        <title>Whole genome shotgun sequence of Actinocatenispora thailandica NBRC 105041.</title>
        <authorList>
            <person name="Komaki H."/>
            <person name="Tamura T."/>
        </authorList>
    </citation>
    <scope>NUCLEOTIDE SEQUENCE [LARGE SCALE GENOMIC DNA]</scope>
    <source>
        <strain evidence="1 2">NBRC 105041</strain>
    </source>
</reference>
<organism evidence="1 2">
    <name type="scientific">Actinocatenispora thailandica</name>
    <dbReference type="NCBI Taxonomy" id="227318"/>
    <lineage>
        <taxon>Bacteria</taxon>
        <taxon>Bacillati</taxon>
        <taxon>Actinomycetota</taxon>
        <taxon>Actinomycetes</taxon>
        <taxon>Micromonosporales</taxon>
        <taxon>Micromonosporaceae</taxon>
        <taxon>Actinocatenispora</taxon>
    </lineage>
</organism>
<gene>
    <name evidence="1" type="ORF">Athai_67170</name>
</gene>
<dbReference type="EMBL" id="AP023355">
    <property type="protein sequence ID" value="BCJ39214.1"/>
    <property type="molecule type" value="Genomic_DNA"/>
</dbReference>
<sequence>MIGIPPTNVIVRDVRIFTPARDVGWLPRPTLGLGVVPEGESENDPEAGYLIYVDGGEPISVIRS</sequence>
<name>A0A7R7I155_9ACTN</name>
<dbReference type="KEGG" id="atl:Athai_67170"/>
<proteinExistence type="predicted"/>
<dbReference type="Proteomes" id="UP000611640">
    <property type="component" value="Chromosome"/>
</dbReference>
<keyword evidence="2" id="KW-1185">Reference proteome</keyword>
<accession>A0A7R7I155</accession>